<keyword evidence="2" id="KW-1185">Reference proteome</keyword>
<evidence type="ECO:0000313" key="2">
    <source>
        <dbReference type="Proteomes" id="UP000319671"/>
    </source>
</evidence>
<accession>A0A561DNE9</accession>
<dbReference type="InterPro" id="IPR052552">
    <property type="entry name" value="YeaO-like"/>
</dbReference>
<comment type="caution">
    <text evidence="1">The sequence shown here is derived from an EMBL/GenBank/DDBJ whole genome shotgun (WGS) entry which is preliminary data.</text>
</comment>
<name>A0A561DNE9_9BACI</name>
<organism evidence="1 2">
    <name type="scientific">Neobacillus bataviensis</name>
    <dbReference type="NCBI Taxonomy" id="220685"/>
    <lineage>
        <taxon>Bacteria</taxon>
        <taxon>Bacillati</taxon>
        <taxon>Bacillota</taxon>
        <taxon>Bacilli</taxon>
        <taxon>Bacillales</taxon>
        <taxon>Bacillaceae</taxon>
        <taxon>Neobacillus</taxon>
    </lineage>
</organism>
<sequence>MSNVFIKRIYEPYDEMDGCRILVDRLWPRGISKDAARLSFWFKEVAPSNELRKSFCHVPELFEEFRTKYLDELRTDNEKGDLVKKILELAEEGRVTLLYGAKEPIYNHAQVLMEELKRQEAGS</sequence>
<gene>
    <name evidence="1" type="ORF">FB550_10352</name>
</gene>
<dbReference type="EMBL" id="VIVN01000003">
    <property type="protein sequence ID" value="TWE04878.1"/>
    <property type="molecule type" value="Genomic_DNA"/>
</dbReference>
<dbReference type="Pfam" id="PF22752">
    <property type="entry name" value="DUF488-N3i"/>
    <property type="match status" value="1"/>
</dbReference>
<dbReference type="PANTHER" id="PTHR36849">
    <property type="entry name" value="CYTOPLASMIC PROTEIN-RELATED"/>
    <property type="match status" value="1"/>
</dbReference>
<reference evidence="1 2" key="1">
    <citation type="submission" date="2019-06" db="EMBL/GenBank/DDBJ databases">
        <title>Sorghum-associated microbial communities from plants grown in Nebraska, USA.</title>
        <authorList>
            <person name="Schachtman D."/>
        </authorList>
    </citation>
    <scope>NUCLEOTIDE SEQUENCE [LARGE SCALE GENOMIC DNA]</scope>
    <source>
        <strain evidence="1 2">2482</strain>
    </source>
</reference>
<dbReference type="PANTHER" id="PTHR36849:SF1">
    <property type="entry name" value="CYTOPLASMIC PROTEIN"/>
    <property type="match status" value="1"/>
</dbReference>
<dbReference type="RefSeq" id="WP_144563307.1">
    <property type="nucleotide sequence ID" value="NZ_VIVN01000003.1"/>
</dbReference>
<proteinExistence type="predicted"/>
<dbReference type="AlphaFoldDB" id="A0A561DNE9"/>
<protein>
    <submittedName>
        <fullName evidence="1">Uncharacterized protein YeaO (DUF488 family)</fullName>
    </submittedName>
</protein>
<dbReference type="Proteomes" id="UP000319671">
    <property type="component" value="Unassembled WGS sequence"/>
</dbReference>
<evidence type="ECO:0000313" key="1">
    <source>
        <dbReference type="EMBL" id="TWE04878.1"/>
    </source>
</evidence>